<dbReference type="PANTHER" id="PTHR11825">
    <property type="entry name" value="SUBGROUP IIII AMINOTRANSFERASE"/>
    <property type="match status" value="1"/>
</dbReference>
<evidence type="ECO:0000256" key="7">
    <source>
        <dbReference type="RuleBase" id="RU004516"/>
    </source>
</evidence>
<evidence type="ECO:0000256" key="5">
    <source>
        <dbReference type="ARBA" id="ARBA00023304"/>
    </source>
</evidence>
<evidence type="ECO:0000256" key="8">
    <source>
        <dbReference type="RuleBase" id="RU004517"/>
    </source>
</evidence>
<comment type="catalytic activity">
    <reaction evidence="8">
        <text>L-isoleucine + 2-oxoglutarate = (S)-3-methyl-2-oxopentanoate + L-glutamate</text>
        <dbReference type="Rhea" id="RHEA:24801"/>
        <dbReference type="ChEBI" id="CHEBI:16810"/>
        <dbReference type="ChEBI" id="CHEBI:29985"/>
        <dbReference type="ChEBI" id="CHEBI:35146"/>
        <dbReference type="ChEBI" id="CHEBI:58045"/>
        <dbReference type="EC" id="2.6.1.42"/>
    </reaction>
</comment>
<keyword evidence="9" id="KW-1133">Transmembrane helix</keyword>
<organism evidence="10 11">
    <name type="scientific">Paramecium sonneborni</name>
    <dbReference type="NCBI Taxonomy" id="65129"/>
    <lineage>
        <taxon>Eukaryota</taxon>
        <taxon>Sar</taxon>
        <taxon>Alveolata</taxon>
        <taxon>Ciliophora</taxon>
        <taxon>Intramacronucleata</taxon>
        <taxon>Oligohymenophorea</taxon>
        <taxon>Peniculida</taxon>
        <taxon>Parameciidae</taxon>
        <taxon>Paramecium</taxon>
    </lineage>
</organism>
<evidence type="ECO:0000256" key="6">
    <source>
        <dbReference type="RuleBase" id="RU004106"/>
    </source>
</evidence>
<dbReference type="EMBL" id="CAJJDN010000161">
    <property type="protein sequence ID" value="CAD8125708.1"/>
    <property type="molecule type" value="Genomic_DNA"/>
</dbReference>
<dbReference type="PROSITE" id="PS00770">
    <property type="entry name" value="AA_TRANSFER_CLASS_4"/>
    <property type="match status" value="1"/>
</dbReference>
<dbReference type="GO" id="GO:0008652">
    <property type="term" value="P:amino acid biosynthetic process"/>
    <property type="evidence" value="ECO:0007669"/>
    <property type="project" value="UniProtKB-KW"/>
</dbReference>
<keyword evidence="11" id="KW-1185">Reference proteome</keyword>
<dbReference type="InterPro" id="IPR018300">
    <property type="entry name" value="Aminotrans_IV_CS"/>
</dbReference>
<dbReference type="CDD" id="cd01557">
    <property type="entry name" value="BCAT_beta_family"/>
    <property type="match status" value="1"/>
</dbReference>
<dbReference type="EC" id="2.6.1.42" evidence="8"/>
<keyword evidence="9" id="KW-0812">Transmembrane</keyword>
<dbReference type="InterPro" id="IPR005786">
    <property type="entry name" value="B_amino_transII"/>
</dbReference>
<evidence type="ECO:0000256" key="9">
    <source>
        <dbReference type="SAM" id="Phobius"/>
    </source>
</evidence>
<dbReference type="OrthoDB" id="1732691at2759"/>
<reference evidence="10" key="1">
    <citation type="submission" date="2021-01" db="EMBL/GenBank/DDBJ databases">
        <authorList>
            <consortium name="Genoscope - CEA"/>
            <person name="William W."/>
        </authorList>
    </citation>
    <scope>NUCLEOTIDE SEQUENCE</scope>
</reference>
<keyword evidence="8" id="KW-0032">Aminotransferase</keyword>
<accession>A0A8S1RCJ3</accession>
<evidence type="ECO:0000256" key="4">
    <source>
        <dbReference type="ARBA" id="ARBA00022898"/>
    </source>
</evidence>
<comment type="catalytic activity">
    <reaction evidence="8">
        <text>L-valine + 2-oxoglutarate = 3-methyl-2-oxobutanoate + L-glutamate</text>
        <dbReference type="Rhea" id="RHEA:24813"/>
        <dbReference type="ChEBI" id="CHEBI:11851"/>
        <dbReference type="ChEBI" id="CHEBI:16810"/>
        <dbReference type="ChEBI" id="CHEBI:29985"/>
        <dbReference type="ChEBI" id="CHEBI:57762"/>
        <dbReference type="EC" id="2.6.1.42"/>
    </reaction>
</comment>
<keyword evidence="3 8" id="KW-0028">Amino-acid biosynthesis</keyword>
<keyword evidence="5 8" id="KW-0100">Branched-chain amino acid biosynthesis</keyword>
<comment type="caution">
    <text evidence="10">The sequence shown here is derived from an EMBL/GenBank/DDBJ whole genome shotgun (WGS) entry which is preliminary data.</text>
</comment>
<comment type="similarity">
    <text evidence="2 6">Belongs to the class-IV pyridoxal-phosphate-dependent aminotransferase family.</text>
</comment>
<comment type="catalytic activity">
    <reaction evidence="8">
        <text>L-leucine + 2-oxoglutarate = 4-methyl-2-oxopentanoate + L-glutamate</text>
        <dbReference type="Rhea" id="RHEA:18321"/>
        <dbReference type="ChEBI" id="CHEBI:16810"/>
        <dbReference type="ChEBI" id="CHEBI:17865"/>
        <dbReference type="ChEBI" id="CHEBI:29985"/>
        <dbReference type="ChEBI" id="CHEBI:57427"/>
        <dbReference type="EC" id="2.6.1.42"/>
    </reaction>
</comment>
<name>A0A8S1RCJ3_9CILI</name>
<dbReference type="GO" id="GO:0004084">
    <property type="term" value="F:branched-chain-amino-acid transaminase activity"/>
    <property type="evidence" value="ECO:0007669"/>
    <property type="project" value="UniProtKB-EC"/>
</dbReference>
<evidence type="ECO:0000256" key="2">
    <source>
        <dbReference type="ARBA" id="ARBA00009320"/>
    </source>
</evidence>
<dbReference type="PANTHER" id="PTHR11825:SF44">
    <property type="entry name" value="BRANCHED-CHAIN-AMINO-ACID AMINOTRANSFERASE"/>
    <property type="match status" value="1"/>
</dbReference>
<dbReference type="FunFam" id="3.20.10.10:FF:000027">
    <property type="entry name" value="Branched-chain-amino-acid aminotransferase"/>
    <property type="match status" value="1"/>
</dbReference>
<dbReference type="Proteomes" id="UP000692954">
    <property type="component" value="Unassembled WGS sequence"/>
</dbReference>
<proteinExistence type="inferred from homology"/>
<gene>
    <name evidence="10" type="ORF">PSON_ATCC_30995.1.T1610092</name>
</gene>
<comment type="cofactor">
    <cofactor evidence="1 7">
        <name>pyridoxal 5'-phosphate</name>
        <dbReference type="ChEBI" id="CHEBI:597326"/>
    </cofactor>
</comment>
<dbReference type="InterPro" id="IPR033939">
    <property type="entry name" value="BCAT_family"/>
</dbReference>
<dbReference type="FunFam" id="3.30.470.10:FF:000017">
    <property type="entry name" value="Branched-chain amino acid aminotransferase"/>
    <property type="match status" value="1"/>
</dbReference>
<protein>
    <recommendedName>
        <fullName evidence="8">Branched-chain-amino-acid aminotransferase</fullName>
        <ecNumber evidence="8">2.6.1.42</ecNumber>
    </recommendedName>
</protein>
<dbReference type="InterPro" id="IPR001544">
    <property type="entry name" value="Aminotrans_IV"/>
</dbReference>
<feature type="transmembrane region" description="Helical" evidence="9">
    <location>
        <begin position="521"/>
        <end position="544"/>
    </location>
</feature>
<evidence type="ECO:0000313" key="10">
    <source>
        <dbReference type="EMBL" id="CAD8125708.1"/>
    </source>
</evidence>
<evidence type="ECO:0000256" key="3">
    <source>
        <dbReference type="ARBA" id="ARBA00022605"/>
    </source>
</evidence>
<dbReference type="NCBIfam" id="NF009897">
    <property type="entry name" value="PRK13357.1"/>
    <property type="match status" value="1"/>
</dbReference>
<evidence type="ECO:0000256" key="1">
    <source>
        <dbReference type="ARBA" id="ARBA00001933"/>
    </source>
</evidence>
<keyword evidence="9" id="KW-0472">Membrane</keyword>
<dbReference type="NCBIfam" id="TIGR01123">
    <property type="entry name" value="ilvE_II"/>
    <property type="match status" value="1"/>
</dbReference>
<dbReference type="AlphaFoldDB" id="A0A8S1RCJ3"/>
<dbReference type="GO" id="GO:0009082">
    <property type="term" value="P:branched-chain amino acid biosynthetic process"/>
    <property type="evidence" value="ECO:0007669"/>
    <property type="project" value="UniProtKB-KW"/>
</dbReference>
<sequence length="552" mass="63786">MSMSKVHKLFYRFSYYKNLDLSCPYPSFQARDMTTTHTMHYITKPPCDPKIMTFGAFHTDHMLEVDWTEKMGWSRPQIIPFKSFSIHPFAACLHYAIECFEGAKAYKGPNKTIRTFRLDCNMYRMKQSAKRLSLPDFDGAELQKCIQGLLKVDQDWIPDRPGFSCYIRPTIIATEEALGVRASSRAKLFVVLCPVGPYFPSGLKPVRVFCNTTTIRSAPGGVGGYKVAGNYAPTVMPLKEVQQIGFHQNLWMLPDGLVQEMGVCNLFFFWKNKQGERELVTPQLDGTILPGIVRDSLLELTREMKQFKVIEKKLYIQEVIEAISEGRMIEMFGSGTAVSIQPIEAIGYNDKIYEIKYDPKINAGELSQQLFDMMTEIQTGDKPHKWINQGHSSHSLIQLKNFQSITNHLQNIISLKNMNQLISISLLNSKQNLYHNSLIKFIHLKNEDYPLHNLFYNQLRNRNEIFLKFLDLNLKKYKNNPFQSILILNIKSNFNNKYLIMFDKQAQVIIIYIICSSFKKIGFQTLLLFSRILIHGINFLLLYLSQKEILIK</sequence>
<evidence type="ECO:0000313" key="11">
    <source>
        <dbReference type="Proteomes" id="UP000692954"/>
    </source>
</evidence>
<dbReference type="Pfam" id="PF01063">
    <property type="entry name" value="Aminotran_4"/>
    <property type="match status" value="1"/>
</dbReference>
<keyword evidence="4 7" id="KW-0663">Pyridoxal phosphate</keyword>
<keyword evidence="8" id="KW-0808">Transferase</keyword>